<keyword evidence="2" id="KW-0175">Coiled coil</keyword>
<dbReference type="SUPFAM" id="SSF81606">
    <property type="entry name" value="PP2C-like"/>
    <property type="match status" value="1"/>
</dbReference>
<name>S3VCM0_9LEPT</name>
<proteinExistence type="predicted"/>
<feature type="transmembrane region" description="Helical" evidence="3">
    <location>
        <begin position="266"/>
        <end position="286"/>
    </location>
</feature>
<evidence type="ECO:0000259" key="4">
    <source>
        <dbReference type="SMART" id="SM00331"/>
    </source>
</evidence>
<dbReference type="AlphaFoldDB" id="S3VCM0"/>
<keyword evidence="1" id="KW-0378">Hydrolase</keyword>
<dbReference type="Pfam" id="PF07228">
    <property type="entry name" value="SpoIIE"/>
    <property type="match status" value="1"/>
</dbReference>
<evidence type="ECO:0000256" key="3">
    <source>
        <dbReference type="SAM" id="Phobius"/>
    </source>
</evidence>
<evidence type="ECO:0000313" key="6">
    <source>
        <dbReference type="Proteomes" id="UP000014540"/>
    </source>
</evidence>
<dbReference type="PANTHER" id="PTHR43156">
    <property type="entry name" value="STAGE II SPORULATION PROTEIN E-RELATED"/>
    <property type="match status" value="1"/>
</dbReference>
<dbReference type="FunFam" id="3.60.40.10:FF:000045">
    <property type="entry name" value="Stage II sporulation protein E"/>
    <property type="match status" value="1"/>
</dbReference>
<feature type="transmembrane region" description="Helical" evidence="3">
    <location>
        <begin position="207"/>
        <end position="227"/>
    </location>
</feature>
<sequence length="705" mass="79910">MHISKYLFFLLGPIGFLIFLLTLTPSHKEENIRAYQGSIDLRGIHDASSGPVDLSGEWEFFWSQEAGKVLETFRSKITVPGAWNRETEIHSSYEKIGYGTYRLRILIPDVWVGKVLTVGLGSIQTSYRLYIDGAILGESGVPLPSAKETIPRVQPKFFSFIAPSNVVSLEIFVSNNYSRQGGIISPVRIGPAEVMQGYRTRSIFSDIFAFASLLIMGLYHISLYLYLRSSKAPLYFGFMSLVISIRTLVTNAKLLMEFFPSLPQTAIQMLDQIPLIVSVPFYLLFFRTTFEPYVSKTFVRAAIVVSTAFTVATLFGSLAFNSEKIMYFHIFMGFSILYVLYVIYTIDFDKESNSAYILYGTGLLFLGIGIDLFYTYVLKVSAYEVSHFALVFFVFLQSLVIASDRSSKYKEAKILTEDLQTMNLELFEMKEKLVQKVEDRTKTLNDTLQQINRELEIAQNVQRKILTPPDREISGIRFEYVYKPLEKVGGDFLDISEVKPGKVRVLLADAVGHGVQASLMTMALKTEYEELKKLECPTQVLKELNGRFLRKFDTLESIFPCFVADIFLESNELLYASAGHPDQVLIKPDGTYELLHKTGPILGLFDDLEIQFNTFPFPVGSRLLLFSDGLIENRRKENRWSTVDSIAIKATSMASSNLQELLEALVVMEERSRGDEQRYDDITIIAIESTQDRVAQSPPLIETSR</sequence>
<evidence type="ECO:0000256" key="2">
    <source>
        <dbReference type="SAM" id="Coils"/>
    </source>
</evidence>
<reference evidence="5" key="1">
    <citation type="submission" date="2013-04" db="EMBL/GenBank/DDBJ databases">
        <authorList>
            <person name="Harkins D.M."/>
            <person name="Durkin A.S."/>
            <person name="Selengut J.D."/>
            <person name="Sanka R."/>
            <person name="DePew J."/>
            <person name="Purushe J."/>
            <person name="Ahmed A."/>
            <person name="van der Linden H."/>
            <person name="Goris M.G.A."/>
            <person name="Hartskeerl R.A."/>
            <person name="Vinetz J.M."/>
            <person name="Sutton G.G."/>
            <person name="Nelson W.C."/>
            <person name="Fouts D.E."/>
        </authorList>
    </citation>
    <scope>NUCLEOTIDE SEQUENCE [LARGE SCALE GENOMIC DNA]</scope>
    <source>
        <strain evidence="5">BUT 6</strain>
    </source>
</reference>
<keyword evidence="3" id="KW-0812">Transmembrane</keyword>
<dbReference type="Pfam" id="PF07695">
    <property type="entry name" value="7TMR-DISM_7TM"/>
    <property type="match status" value="1"/>
</dbReference>
<dbReference type="Proteomes" id="UP000014540">
    <property type="component" value="Unassembled WGS sequence"/>
</dbReference>
<dbReference type="PANTHER" id="PTHR43156:SF2">
    <property type="entry name" value="STAGE II SPORULATION PROTEIN E"/>
    <property type="match status" value="1"/>
</dbReference>
<dbReference type="STRING" id="1193011.LEP1GSC058_3727"/>
<feature type="transmembrane region" description="Helical" evidence="3">
    <location>
        <begin position="234"/>
        <end position="254"/>
    </location>
</feature>
<dbReference type="Gene3D" id="2.60.120.260">
    <property type="entry name" value="Galactose-binding domain-like"/>
    <property type="match status" value="1"/>
</dbReference>
<dbReference type="OrthoDB" id="311727at2"/>
<keyword evidence="3" id="KW-0472">Membrane</keyword>
<gene>
    <name evidence="5" type="ORF">LEP1GSC058_3727</name>
</gene>
<feature type="coiled-coil region" evidence="2">
    <location>
        <begin position="412"/>
        <end position="461"/>
    </location>
</feature>
<dbReference type="SUPFAM" id="SSF49785">
    <property type="entry name" value="Galactose-binding domain-like"/>
    <property type="match status" value="1"/>
</dbReference>
<feature type="transmembrane region" description="Helical" evidence="3">
    <location>
        <begin position="383"/>
        <end position="403"/>
    </location>
</feature>
<feature type="transmembrane region" description="Helical" evidence="3">
    <location>
        <begin position="326"/>
        <end position="344"/>
    </location>
</feature>
<dbReference type="InterPro" id="IPR001932">
    <property type="entry name" value="PPM-type_phosphatase-like_dom"/>
</dbReference>
<dbReference type="EMBL" id="AKWZ02000010">
    <property type="protein sequence ID" value="EPG74225.1"/>
    <property type="molecule type" value="Genomic_DNA"/>
</dbReference>
<dbReference type="SMART" id="SM00331">
    <property type="entry name" value="PP2C_SIG"/>
    <property type="match status" value="1"/>
</dbReference>
<comment type="caution">
    <text evidence="5">The sequence shown here is derived from an EMBL/GenBank/DDBJ whole genome shotgun (WGS) entry which is preliminary data.</text>
</comment>
<dbReference type="InterPro" id="IPR052016">
    <property type="entry name" value="Bact_Sigma-Reg"/>
</dbReference>
<dbReference type="InterPro" id="IPR036457">
    <property type="entry name" value="PPM-type-like_dom_sf"/>
</dbReference>
<feature type="transmembrane region" description="Helical" evidence="3">
    <location>
        <begin position="356"/>
        <end position="377"/>
    </location>
</feature>
<dbReference type="RefSeq" id="WP_016550683.1">
    <property type="nucleotide sequence ID" value="NZ_AKWZ02000010.1"/>
</dbReference>
<dbReference type="Gene3D" id="3.60.40.10">
    <property type="entry name" value="PPM-type phosphatase domain"/>
    <property type="match status" value="1"/>
</dbReference>
<organism evidence="5 6">
    <name type="scientific">Leptospira fainei serovar Hurstbridge str. BUT 6</name>
    <dbReference type="NCBI Taxonomy" id="1193011"/>
    <lineage>
        <taxon>Bacteria</taxon>
        <taxon>Pseudomonadati</taxon>
        <taxon>Spirochaetota</taxon>
        <taxon>Spirochaetia</taxon>
        <taxon>Leptospirales</taxon>
        <taxon>Leptospiraceae</taxon>
        <taxon>Leptospira</taxon>
    </lineage>
</organism>
<accession>S3VCM0</accession>
<dbReference type="InterPro" id="IPR008979">
    <property type="entry name" value="Galactose-bd-like_sf"/>
</dbReference>
<evidence type="ECO:0000313" key="5">
    <source>
        <dbReference type="EMBL" id="EPG74225.1"/>
    </source>
</evidence>
<keyword evidence="6" id="KW-1185">Reference proteome</keyword>
<keyword evidence="3" id="KW-1133">Transmembrane helix</keyword>
<protein>
    <submittedName>
        <fullName evidence="5">SpoIIE-like protein phosphatase domain protein</fullName>
    </submittedName>
</protein>
<dbReference type="GO" id="GO:0016791">
    <property type="term" value="F:phosphatase activity"/>
    <property type="evidence" value="ECO:0007669"/>
    <property type="project" value="TreeGrafter"/>
</dbReference>
<dbReference type="InterPro" id="IPR011623">
    <property type="entry name" value="7TMR_DISM_rcpt_extracell_dom1"/>
</dbReference>
<feature type="domain" description="PPM-type phosphatase" evidence="4">
    <location>
        <begin position="473"/>
        <end position="689"/>
    </location>
</feature>
<evidence type="ECO:0000256" key="1">
    <source>
        <dbReference type="ARBA" id="ARBA00022801"/>
    </source>
</evidence>
<feature type="transmembrane region" description="Helical" evidence="3">
    <location>
        <begin position="298"/>
        <end position="320"/>
    </location>
</feature>